<evidence type="ECO:0000259" key="8">
    <source>
        <dbReference type="Pfam" id="PF02687"/>
    </source>
</evidence>
<evidence type="ECO:0000313" key="10">
    <source>
        <dbReference type="EMBL" id="QSE99116.1"/>
    </source>
</evidence>
<comment type="subcellular location">
    <subcellularLocation>
        <location evidence="1">Cell membrane</location>
        <topology evidence="1">Multi-pass membrane protein</topology>
    </subcellularLocation>
</comment>
<reference evidence="10" key="1">
    <citation type="submission" date="2021-02" db="EMBL/GenBank/DDBJ databases">
        <title>Fulvivirga sp. S481 isolated from sea water.</title>
        <authorList>
            <person name="Bae S.S."/>
            <person name="Baek K."/>
        </authorList>
    </citation>
    <scope>NUCLEOTIDE SEQUENCE</scope>
    <source>
        <strain evidence="10">S481</strain>
    </source>
</reference>
<evidence type="ECO:0000313" key="11">
    <source>
        <dbReference type="Proteomes" id="UP000662783"/>
    </source>
</evidence>
<name>A0A975A2R4_9BACT</name>
<evidence type="ECO:0000256" key="6">
    <source>
        <dbReference type="ARBA" id="ARBA00038076"/>
    </source>
</evidence>
<feature type="domain" description="MacB-like periplasmic core" evidence="9">
    <location>
        <begin position="24"/>
        <end position="235"/>
    </location>
</feature>
<evidence type="ECO:0000256" key="4">
    <source>
        <dbReference type="ARBA" id="ARBA00022989"/>
    </source>
</evidence>
<feature type="transmembrane region" description="Helical" evidence="7">
    <location>
        <begin position="410"/>
        <end position="433"/>
    </location>
</feature>
<dbReference type="InterPro" id="IPR050250">
    <property type="entry name" value="Macrolide_Exporter_MacB"/>
</dbReference>
<dbReference type="Pfam" id="PF02687">
    <property type="entry name" value="FtsX"/>
    <property type="match status" value="1"/>
</dbReference>
<feature type="domain" description="ABC3 transporter permease C-terminal" evidence="8">
    <location>
        <begin position="330"/>
        <end position="443"/>
    </location>
</feature>
<sequence length="450" mass="49471">MNTASLLSNFYIAFDAVLANKVRSILTALGIIFGVAAVIAMLAIGNGAQKEILEQIKLVGVNNIVITPVIEQSEEEVDANSSQKEDKNFSPGITLLDANSIKEIIPGISKISPEVLLETYIIKNGIRRTAKLVGVENNYFDISNFELDEGKFFNDKQINMGEAVCVIGQGIKTKFFSTENPIGKRIKVGAHWLLIVGVLKERLISDKSMANLGIRNYNMDVYAPLKTVLIRYKNRALITETLIKRASNNDNNNQNGNTEQESQKAVNYHQLDRLVIQVEETEQMLSISEIISRLLKRRHYQTIDYEISIPELLLKQQQRTKNIFNFVLGAIAGISLLVGGIGIMNIMLASVLERIKEIGLRLAIGAQKLDIIYQFVFEAVMISVSGGIIGIILGISLAYAVSAVAEIPTIVSFSSIVLSFGVAATVGLIFGIAPARRAAQQDPISSLRYE</sequence>
<dbReference type="PANTHER" id="PTHR30572:SF4">
    <property type="entry name" value="ABC TRANSPORTER PERMEASE YTRF"/>
    <property type="match status" value="1"/>
</dbReference>
<dbReference type="Proteomes" id="UP000662783">
    <property type="component" value="Chromosome"/>
</dbReference>
<feature type="transmembrane region" description="Helical" evidence="7">
    <location>
        <begin position="323"/>
        <end position="351"/>
    </location>
</feature>
<feature type="transmembrane region" description="Helical" evidence="7">
    <location>
        <begin position="25"/>
        <end position="44"/>
    </location>
</feature>
<evidence type="ECO:0000256" key="1">
    <source>
        <dbReference type="ARBA" id="ARBA00004651"/>
    </source>
</evidence>
<keyword evidence="3 7" id="KW-0812">Transmembrane</keyword>
<dbReference type="PANTHER" id="PTHR30572">
    <property type="entry name" value="MEMBRANE COMPONENT OF TRANSPORTER-RELATED"/>
    <property type="match status" value="1"/>
</dbReference>
<dbReference type="Pfam" id="PF12704">
    <property type="entry name" value="MacB_PCD"/>
    <property type="match status" value="1"/>
</dbReference>
<evidence type="ECO:0000256" key="5">
    <source>
        <dbReference type="ARBA" id="ARBA00023136"/>
    </source>
</evidence>
<feature type="transmembrane region" description="Helical" evidence="7">
    <location>
        <begin position="371"/>
        <end position="398"/>
    </location>
</feature>
<evidence type="ECO:0000256" key="3">
    <source>
        <dbReference type="ARBA" id="ARBA00022692"/>
    </source>
</evidence>
<evidence type="ECO:0000259" key="9">
    <source>
        <dbReference type="Pfam" id="PF12704"/>
    </source>
</evidence>
<keyword evidence="5 7" id="KW-0472">Membrane</keyword>
<protein>
    <submittedName>
        <fullName evidence="10">ABC transporter permease</fullName>
    </submittedName>
</protein>
<dbReference type="KEGG" id="fuv:JR347_08520"/>
<proteinExistence type="inferred from homology"/>
<gene>
    <name evidence="10" type="ORF">JR347_08520</name>
</gene>
<organism evidence="10 11">
    <name type="scientific">Fulvivirga lutea</name>
    <dbReference type="NCBI Taxonomy" id="2810512"/>
    <lineage>
        <taxon>Bacteria</taxon>
        <taxon>Pseudomonadati</taxon>
        <taxon>Bacteroidota</taxon>
        <taxon>Cytophagia</taxon>
        <taxon>Cytophagales</taxon>
        <taxon>Fulvivirgaceae</taxon>
        <taxon>Fulvivirga</taxon>
    </lineage>
</organism>
<dbReference type="InterPro" id="IPR003838">
    <property type="entry name" value="ABC3_permease_C"/>
</dbReference>
<dbReference type="InterPro" id="IPR025857">
    <property type="entry name" value="MacB_PCD"/>
</dbReference>
<keyword evidence="4 7" id="KW-1133">Transmembrane helix</keyword>
<accession>A0A975A2R4</accession>
<dbReference type="GO" id="GO:0005886">
    <property type="term" value="C:plasma membrane"/>
    <property type="evidence" value="ECO:0007669"/>
    <property type="project" value="UniProtKB-SubCell"/>
</dbReference>
<comment type="similarity">
    <text evidence="6">Belongs to the ABC-4 integral membrane protein family.</text>
</comment>
<keyword evidence="11" id="KW-1185">Reference proteome</keyword>
<dbReference type="EMBL" id="CP070608">
    <property type="protein sequence ID" value="QSE99116.1"/>
    <property type="molecule type" value="Genomic_DNA"/>
</dbReference>
<evidence type="ECO:0000256" key="2">
    <source>
        <dbReference type="ARBA" id="ARBA00022475"/>
    </source>
</evidence>
<dbReference type="AlphaFoldDB" id="A0A975A2R4"/>
<dbReference type="GO" id="GO:0022857">
    <property type="term" value="F:transmembrane transporter activity"/>
    <property type="evidence" value="ECO:0007669"/>
    <property type="project" value="TreeGrafter"/>
</dbReference>
<dbReference type="RefSeq" id="WP_205723627.1">
    <property type="nucleotide sequence ID" value="NZ_CP070608.1"/>
</dbReference>
<evidence type="ECO:0000256" key="7">
    <source>
        <dbReference type="SAM" id="Phobius"/>
    </source>
</evidence>
<keyword evidence="2" id="KW-1003">Cell membrane</keyword>